<name>A0A1S1R5T0_9ACTN</name>
<feature type="domain" description="Helicase HerA central" evidence="1">
    <location>
        <begin position="416"/>
        <end position="482"/>
    </location>
</feature>
<dbReference type="PANTHER" id="PTHR30121">
    <property type="entry name" value="UNCHARACTERIZED PROTEIN YJGR-RELATED"/>
    <property type="match status" value="1"/>
</dbReference>
<comment type="caution">
    <text evidence="2">The sequence shown here is derived from an EMBL/GenBank/DDBJ whole genome shotgun (WGS) entry which is preliminary data.</text>
</comment>
<dbReference type="RefSeq" id="WP_071083159.1">
    <property type="nucleotide sequence ID" value="NZ_MBLM01000058.1"/>
</dbReference>
<dbReference type="InterPro" id="IPR051162">
    <property type="entry name" value="T4SS_component"/>
</dbReference>
<dbReference type="AlphaFoldDB" id="A0A1S1R5T0"/>
<accession>A0A1S1R5T0</accession>
<dbReference type="Gene3D" id="3.40.50.300">
    <property type="entry name" value="P-loop containing nucleotide triphosphate hydrolases"/>
    <property type="match status" value="2"/>
</dbReference>
<evidence type="ECO:0000259" key="1">
    <source>
        <dbReference type="Pfam" id="PF01935"/>
    </source>
</evidence>
<reference evidence="3" key="1">
    <citation type="submission" date="2016-07" db="EMBL/GenBank/DDBJ databases">
        <title>Sequence Frankia sp. strain CcI1.17.</title>
        <authorList>
            <person name="Ghodhbane-Gtari F."/>
            <person name="Swanson E."/>
            <person name="Gueddou A."/>
            <person name="Morris K."/>
            <person name="Hezbri K."/>
            <person name="Ktari A."/>
            <person name="Nouioui I."/>
            <person name="Abebe-Akele F."/>
            <person name="Simpson S."/>
            <person name="Thomas K."/>
            <person name="Gtari M."/>
            <person name="Tisa L.S."/>
            <person name="Hurst S."/>
        </authorList>
    </citation>
    <scope>NUCLEOTIDE SEQUENCE [LARGE SCALE GENOMIC DNA]</scope>
    <source>
        <strain evidence="3">Cc1.17</strain>
    </source>
</reference>
<evidence type="ECO:0000313" key="2">
    <source>
        <dbReference type="EMBL" id="OHV41099.1"/>
    </source>
</evidence>
<organism evidence="2 3">
    <name type="scientific">Parafrankia colletiae</name>
    <dbReference type="NCBI Taxonomy" id="573497"/>
    <lineage>
        <taxon>Bacteria</taxon>
        <taxon>Bacillati</taxon>
        <taxon>Actinomycetota</taxon>
        <taxon>Actinomycetes</taxon>
        <taxon>Frankiales</taxon>
        <taxon>Frankiaceae</taxon>
        <taxon>Parafrankia</taxon>
    </lineage>
</organism>
<evidence type="ECO:0000313" key="3">
    <source>
        <dbReference type="Proteomes" id="UP000179627"/>
    </source>
</evidence>
<dbReference type="Pfam" id="PF01935">
    <property type="entry name" value="DUF87"/>
    <property type="match status" value="1"/>
</dbReference>
<dbReference type="OrthoDB" id="9758751at2"/>
<dbReference type="Proteomes" id="UP000179627">
    <property type="component" value="Unassembled WGS sequence"/>
</dbReference>
<proteinExistence type="predicted"/>
<dbReference type="EMBL" id="MBLM01000058">
    <property type="protein sequence ID" value="OHV41099.1"/>
    <property type="molecule type" value="Genomic_DNA"/>
</dbReference>
<dbReference type="SUPFAM" id="SSF52540">
    <property type="entry name" value="P-loop containing nucleoside triphosphate hydrolases"/>
    <property type="match status" value="1"/>
</dbReference>
<dbReference type="InterPro" id="IPR027417">
    <property type="entry name" value="P-loop_NTPase"/>
</dbReference>
<protein>
    <recommendedName>
        <fullName evidence="1">Helicase HerA central domain-containing protein</fullName>
    </recommendedName>
</protein>
<keyword evidence="3" id="KW-1185">Reference proteome</keyword>
<sequence>MSGQLIPGRPGERAGGALDGIRAYRLVSVPRPPEDPQVRDPAPAQLFAAVTSMHATFQSLTTPGADVIDGLAGPDDPGGFDDLGAIAGMPGARSPLFFAAWLRLPAQTAMRTGEAPRSCQERFVFLLGGRPFFPGAAPGPARPDGTRGLLFPPGASGVEAPGSEVDRLLAEFPVWLPCLGAPDALWSLPNEEVWQHRRGSFDDHAAHLAHPFVWMVLAQPRPAGLVQADKDRLEIGIPMLREAARGSRWAELERAEARYRELARYGGAGMWDVRLLVGSDTPAGAGAAASLLCGAAELGGLPYTLVPSDRLGSLAELAAGPPPATPAGRQAGWQPGPPDPFELADIFVPTAPFAASSELLAALARPPARELPGVRLLTPHRFDVTRDRTDDDGFPIGTVLDPAYADAGAFVVTRPTLNRHAFLCGATGSGKSQTARTLLTELSAPEHPDDRVPWLVIEPAKAEYARMAGRTRPDDTVTVLRPGVPDDPPGCLNPLEPEPGYPLQSHADLVRELFLAAFNADNPVPQILSIALAEVYANAGWDMVTGEPRPARRPKLFVDEEPRDVRTSYPTLGELRIVAQRVVDDIGYGQEVRDNVRGLVDVRLRGLREGTPGRFFEGGHPLDVGALLRGNVVLELDRVTSDQDKAFLMGVVLIRIVEHLRTNPPEPGDDRLRHVLVIEEAHRLLRRDADGPAGNAVELFAGLLAEIRAYGEGVVVVEQIPSKIIPDVLKNTALKVMHRLPAADDRASVGATMNLREEQSEHVVALPPGQAAVALDGMDRPLLIQMRHGERYESTERASHLPPLRAARSDLCPPDCRTAPCTLRAMNEARHDSTSPLLVLWVEAVVAATVAGVHPVDPAPALSDWLLRLPPRQRDCALAHAVERAVDARRPLLRRWLDPADLADHILAELTARLGLRPPPTEDHLRFQAGVYRWHDVRGRLEAAVTRRGPGAARQPHPHTEQWARRGLILDGADVVDQMRAFREHPAHATGSHRVAIGDPDASGLTAAQVEVTGAAGGLHLRRAFARACVGKLDTIVRLFEEPPVGRGPKGPRAGALT</sequence>
<dbReference type="InterPro" id="IPR002789">
    <property type="entry name" value="HerA_central"/>
</dbReference>
<dbReference type="PANTHER" id="PTHR30121:SF6">
    <property type="entry name" value="SLR6007 PROTEIN"/>
    <property type="match status" value="1"/>
</dbReference>
<gene>
    <name evidence="2" type="ORF">CC117_12880</name>
</gene>